<protein>
    <recommendedName>
        <fullName evidence="3">AB hydrolase-1 domain-containing protein</fullName>
    </recommendedName>
</protein>
<keyword evidence="2" id="KW-0472">Membrane</keyword>
<feature type="transmembrane region" description="Helical" evidence="2">
    <location>
        <begin position="80"/>
        <end position="100"/>
    </location>
</feature>
<dbReference type="InterPro" id="IPR000073">
    <property type="entry name" value="AB_hydrolase_1"/>
</dbReference>
<dbReference type="InterPro" id="IPR029058">
    <property type="entry name" value="AB_hydrolase_fold"/>
</dbReference>
<name>A0ABD3FAH0_9STRA</name>
<evidence type="ECO:0000256" key="2">
    <source>
        <dbReference type="SAM" id="Phobius"/>
    </source>
</evidence>
<dbReference type="AlphaFoldDB" id="A0ABD3FAH0"/>
<dbReference type="PANTHER" id="PTHR42886:SF29">
    <property type="entry name" value="PUMMELIG, ISOFORM A"/>
    <property type="match status" value="1"/>
</dbReference>
<proteinExistence type="inferred from homology"/>
<reference evidence="4 5" key="1">
    <citation type="submission" date="2024-09" db="EMBL/GenBank/DDBJ databases">
        <title>Genome sequencing and assembly of Phytophthora oleae, isolate VK10A, causative agent of rot of olive drupes.</title>
        <authorList>
            <person name="Conti Taguali S."/>
            <person name="Riolo M."/>
            <person name="La Spada F."/>
            <person name="Cacciola S.O."/>
            <person name="Dionisio G."/>
        </authorList>
    </citation>
    <scope>NUCLEOTIDE SEQUENCE [LARGE SCALE GENOMIC DNA]</scope>
    <source>
        <strain evidence="4 5">VK10A</strain>
    </source>
</reference>
<evidence type="ECO:0000313" key="4">
    <source>
        <dbReference type="EMBL" id="KAL3662499.1"/>
    </source>
</evidence>
<dbReference type="PANTHER" id="PTHR42886">
    <property type="entry name" value="RE40534P-RELATED"/>
    <property type="match status" value="1"/>
</dbReference>
<dbReference type="Pfam" id="PF00561">
    <property type="entry name" value="Abhydrolase_1"/>
    <property type="match status" value="1"/>
</dbReference>
<evidence type="ECO:0000256" key="1">
    <source>
        <dbReference type="ARBA" id="ARBA00038097"/>
    </source>
</evidence>
<dbReference type="SUPFAM" id="SSF53474">
    <property type="entry name" value="alpha/beta-Hydrolases"/>
    <property type="match status" value="1"/>
</dbReference>
<dbReference type="Proteomes" id="UP001632037">
    <property type="component" value="Unassembled WGS sequence"/>
</dbReference>
<keyword evidence="2" id="KW-0812">Transmembrane</keyword>
<feature type="domain" description="AB hydrolase-1" evidence="3">
    <location>
        <begin position="175"/>
        <end position="282"/>
    </location>
</feature>
<keyword evidence="5" id="KW-1185">Reference proteome</keyword>
<comment type="caution">
    <text evidence="4">The sequence shown here is derived from an EMBL/GenBank/DDBJ whole genome shotgun (WGS) entry which is preliminary data.</text>
</comment>
<comment type="similarity">
    <text evidence="1">Belongs to the peptidase S33 family. ABHD4/ABHD5 subfamily.</text>
</comment>
<dbReference type="EMBL" id="JBIMZQ010000031">
    <property type="protein sequence ID" value="KAL3662499.1"/>
    <property type="molecule type" value="Genomic_DNA"/>
</dbReference>
<sequence length="471" mass="51980">MLRTMLVVLLSPLWLSSAVLWGILGMLFTMPVRRVVALAPLLLWTPWTLDLWGSRAILVRVPVAATATLMLSLILPKSVVFHLSAWVVLAQYIAFCAVAAPDSTIWFALLACFTSAWSSISRLRLWLPADKTILHTVEHQIYESFLGNGFSLNMVAGLGTVHVPYTGEAVKKPQTLVLVHGYGAGNAFWAPNLRDLATAFDVYVVEWKGIGRSLRPKFKPKSPAEADAFFVESLEEWRAELKLDKFILCGHSMGALYGTYYAAKYPKSLEHVILVSPAGVHASTLAHSDLPLSRRIAYALHLTPMSAARGMGPLGPRLVRWMVKKRVSWTPPSNAIRMGELDFELFAKYCYHNWALKASGDIAVHTHLHPGAAARGVPLSEIITPEKWELPVTCIYGGGPDWMPKEHGEAVVERLQNGNRYASFRVVPLSGHQVFMDNSSAFNRVLIAAVHDWNLSCVDKPKVSQGPGLAS</sequence>
<feature type="transmembrane region" description="Helical" evidence="2">
    <location>
        <begin position="53"/>
        <end position="73"/>
    </location>
</feature>
<evidence type="ECO:0000259" key="3">
    <source>
        <dbReference type="Pfam" id="PF00561"/>
    </source>
</evidence>
<dbReference type="Gene3D" id="3.40.50.1820">
    <property type="entry name" value="alpha/beta hydrolase"/>
    <property type="match status" value="1"/>
</dbReference>
<keyword evidence="2" id="KW-1133">Transmembrane helix</keyword>
<evidence type="ECO:0000313" key="5">
    <source>
        <dbReference type="Proteomes" id="UP001632037"/>
    </source>
</evidence>
<accession>A0ABD3FAH0</accession>
<organism evidence="4 5">
    <name type="scientific">Phytophthora oleae</name>
    <dbReference type="NCBI Taxonomy" id="2107226"/>
    <lineage>
        <taxon>Eukaryota</taxon>
        <taxon>Sar</taxon>
        <taxon>Stramenopiles</taxon>
        <taxon>Oomycota</taxon>
        <taxon>Peronosporomycetes</taxon>
        <taxon>Peronosporales</taxon>
        <taxon>Peronosporaceae</taxon>
        <taxon>Phytophthora</taxon>
    </lineage>
</organism>
<gene>
    <name evidence="4" type="ORF">V7S43_012354</name>
</gene>